<dbReference type="Proteomes" id="UP000324575">
    <property type="component" value="Unassembled WGS sequence"/>
</dbReference>
<dbReference type="InterPro" id="IPR026881">
    <property type="entry name" value="WYL_dom"/>
</dbReference>
<dbReference type="EMBL" id="SNRX01000008">
    <property type="protein sequence ID" value="KAA6302337.1"/>
    <property type="molecule type" value="Genomic_DNA"/>
</dbReference>
<dbReference type="PANTHER" id="PTHR34580:SF9">
    <property type="entry name" value="SLL5097 PROTEIN"/>
    <property type="match status" value="1"/>
</dbReference>
<comment type="caution">
    <text evidence="2">The sequence shown here is derived from an EMBL/GenBank/DDBJ whole genome shotgun (WGS) entry which is preliminary data.</text>
</comment>
<accession>A0A5M8P1M2</accession>
<protein>
    <recommendedName>
        <fullName evidence="1">WYL domain-containing protein</fullName>
    </recommendedName>
</protein>
<dbReference type="AlphaFoldDB" id="A0A5M8P1M2"/>
<feature type="domain" description="WYL" evidence="1">
    <location>
        <begin position="147"/>
        <end position="215"/>
    </location>
</feature>
<organism evidence="2 3">
    <name type="scientific">Candidatus Ordinivivax streblomastigis</name>
    <dbReference type="NCBI Taxonomy" id="2540710"/>
    <lineage>
        <taxon>Bacteria</taxon>
        <taxon>Pseudomonadati</taxon>
        <taxon>Bacteroidota</taxon>
        <taxon>Bacteroidia</taxon>
        <taxon>Bacteroidales</taxon>
        <taxon>Candidatus Ordinivivax</taxon>
    </lineage>
</organism>
<evidence type="ECO:0000259" key="1">
    <source>
        <dbReference type="Pfam" id="PF13280"/>
    </source>
</evidence>
<dbReference type="PROSITE" id="PS52050">
    <property type="entry name" value="WYL"/>
    <property type="match status" value="1"/>
</dbReference>
<gene>
    <name evidence="2" type="ORF">EZS26_001450</name>
</gene>
<dbReference type="Pfam" id="PF13280">
    <property type="entry name" value="WYL"/>
    <property type="match status" value="1"/>
</dbReference>
<proteinExistence type="predicted"/>
<name>A0A5M8P1M2_9BACT</name>
<evidence type="ECO:0000313" key="2">
    <source>
        <dbReference type="EMBL" id="KAA6302337.1"/>
    </source>
</evidence>
<evidence type="ECO:0000313" key="3">
    <source>
        <dbReference type="Proteomes" id="UP000324575"/>
    </source>
</evidence>
<dbReference type="InterPro" id="IPR051534">
    <property type="entry name" value="CBASS_pafABC_assoc_protein"/>
</dbReference>
<sequence>MPFFFRIRAIFWHKITTFVRLFSTIKYMAKDLLNRYIWLVDTVYRAGSISFEEINEKWLKNPMSGREEIPIRTFHNHKDAILELFDIKIVCNKRSNYSYYIENQKEIEQGSLHSWLFNLFSVNNQINESPKLKQRIIWEFLPTGQRFLNPIIEAMRDDRRIKITYQSFQRVYADTFEIEPYCVKIFKKRWYAIARDPYLNKIRIYALDRIQSLEIMDTKFRIQKKLDINQLFKDSFGMVIDEQIDPEMIKVKVWDQTRNYFRGLPLHPSQEEIETAGQYSIFSYMISPTYDFTQELLSHCPNVEVIWPPTYREEIAKIIHQTNTLY</sequence>
<reference evidence="2 3" key="1">
    <citation type="submission" date="2019-03" db="EMBL/GenBank/DDBJ databases">
        <title>Single cell metagenomics reveals metabolic interactions within the superorganism composed of flagellate Streblomastix strix and complex community of Bacteroidetes bacteria on its surface.</title>
        <authorList>
            <person name="Treitli S.C."/>
            <person name="Kolisko M."/>
            <person name="Husnik F."/>
            <person name="Keeling P."/>
            <person name="Hampl V."/>
        </authorList>
    </citation>
    <scope>NUCLEOTIDE SEQUENCE [LARGE SCALE GENOMIC DNA]</scope>
    <source>
        <strain evidence="2">St1</strain>
    </source>
</reference>
<dbReference type="PANTHER" id="PTHR34580">
    <property type="match status" value="1"/>
</dbReference>